<keyword evidence="5" id="KW-1185">Reference proteome</keyword>
<dbReference type="InterPro" id="IPR025912">
    <property type="entry name" value="YrvL"/>
</dbReference>
<reference evidence="3" key="2">
    <citation type="submission" date="2022-06" db="EMBL/GenBank/DDBJ databases">
        <authorList>
            <person name="Holder M.E."/>
            <person name="Ajami N.J."/>
            <person name="Petrosino J.F."/>
        </authorList>
    </citation>
    <scope>NUCLEOTIDE SEQUENCE</scope>
    <source>
        <strain evidence="3">RMA 8861</strain>
    </source>
</reference>
<feature type="transmembrane region" description="Helical" evidence="1">
    <location>
        <begin position="87"/>
        <end position="105"/>
    </location>
</feature>
<evidence type="ECO:0000313" key="3">
    <source>
        <dbReference type="EMBL" id="USS00492.1"/>
    </source>
</evidence>
<evidence type="ECO:0000313" key="2">
    <source>
        <dbReference type="EMBL" id="AYE33931.1"/>
    </source>
</evidence>
<feature type="transmembrane region" description="Helical" evidence="1">
    <location>
        <begin position="12"/>
        <end position="39"/>
    </location>
</feature>
<gene>
    <name evidence="2" type="ORF">CP523_05290</name>
    <name evidence="3" type="ORF">NH397_13540</name>
</gene>
<dbReference type="RefSeq" id="WP_066676272.1">
    <property type="nucleotide sequence ID" value="NZ_CABMIZ010000014.1"/>
</dbReference>
<organism evidence="2 4">
    <name type="scientific">Clostridium septicum</name>
    <dbReference type="NCBI Taxonomy" id="1504"/>
    <lineage>
        <taxon>Bacteria</taxon>
        <taxon>Bacillati</taxon>
        <taxon>Bacillota</taxon>
        <taxon>Clostridia</taxon>
        <taxon>Eubacteriales</taxon>
        <taxon>Clostridiaceae</taxon>
        <taxon>Clostridium</taxon>
    </lineage>
</organism>
<keyword evidence="1" id="KW-0812">Transmembrane</keyword>
<dbReference type="Proteomes" id="UP000280586">
    <property type="component" value="Chromosome"/>
</dbReference>
<sequence length="138" mass="15899">MKKEHKLKDLIIFAIFSSLLLLIIFLISFFCGGTLMLLFGLKYSSIKVLIKFFIIYFVVDLIIDNILEPLATAIKEVKDLSDIQYNILYFFMDVPIQILILGLISSSISGIHMPVLTIILFSIAYYFIGYFLNKKLEE</sequence>
<feature type="transmembrane region" description="Helical" evidence="1">
    <location>
        <begin position="111"/>
        <end position="132"/>
    </location>
</feature>
<evidence type="ECO:0000256" key="1">
    <source>
        <dbReference type="SAM" id="Phobius"/>
    </source>
</evidence>
<feature type="transmembrane region" description="Helical" evidence="1">
    <location>
        <begin position="45"/>
        <end position="67"/>
    </location>
</feature>
<dbReference type="EMBL" id="CP023671">
    <property type="protein sequence ID" value="AYE33931.1"/>
    <property type="molecule type" value="Genomic_DNA"/>
</dbReference>
<protein>
    <submittedName>
        <fullName evidence="3">Regulatory YrvL family protein</fullName>
    </submittedName>
</protein>
<evidence type="ECO:0000313" key="5">
    <source>
        <dbReference type="Proteomes" id="UP001055437"/>
    </source>
</evidence>
<keyword evidence="1" id="KW-1133">Transmembrane helix</keyword>
<dbReference type="GeneID" id="303560094"/>
<dbReference type="EMBL" id="CP099799">
    <property type="protein sequence ID" value="USS00492.1"/>
    <property type="molecule type" value="Genomic_DNA"/>
</dbReference>
<keyword evidence="1" id="KW-0472">Membrane</keyword>
<reference evidence="2 4" key="1">
    <citation type="submission" date="2017-09" db="EMBL/GenBank/DDBJ databases">
        <authorList>
            <person name="Thomas P."/>
            <person name="Seyboldt C."/>
        </authorList>
    </citation>
    <scope>NUCLEOTIDE SEQUENCE [LARGE SCALE GENOMIC DNA]</scope>
    <source>
        <strain evidence="2 4">DSM 7534</strain>
    </source>
</reference>
<name>A0A9N7PKV7_CLOSE</name>
<dbReference type="Pfam" id="PF14184">
    <property type="entry name" value="YrvL"/>
    <property type="match status" value="1"/>
</dbReference>
<dbReference type="Proteomes" id="UP001055437">
    <property type="component" value="Chromosome"/>
</dbReference>
<dbReference type="OrthoDB" id="1758069at2"/>
<evidence type="ECO:0000313" key="4">
    <source>
        <dbReference type="Proteomes" id="UP000280586"/>
    </source>
</evidence>
<proteinExistence type="predicted"/>
<dbReference type="AlphaFoldDB" id="A0A9N7PKV7"/>
<dbReference type="KEGG" id="csep:CP523_05290"/>
<accession>A0A9N7PKV7</accession>